<dbReference type="InterPro" id="IPR001789">
    <property type="entry name" value="Sig_transdc_resp-reg_receiver"/>
</dbReference>
<proteinExistence type="predicted"/>
<dbReference type="SMART" id="SM00387">
    <property type="entry name" value="HATPase_c"/>
    <property type="match status" value="1"/>
</dbReference>
<dbReference type="SMART" id="SM00388">
    <property type="entry name" value="HisKA"/>
    <property type="match status" value="1"/>
</dbReference>
<feature type="modified residue" description="4-aspartylphosphate" evidence="4">
    <location>
        <position position="611"/>
    </location>
</feature>
<dbReference type="InterPro" id="IPR003594">
    <property type="entry name" value="HATPase_dom"/>
</dbReference>
<feature type="domain" description="Histidine kinase" evidence="5">
    <location>
        <begin position="317"/>
        <end position="539"/>
    </location>
</feature>
<dbReference type="Pfam" id="PF12860">
    <property type="entry name" value="PAS_7"/>
    <property type="match status" value="1"/>
</dbReference>
<dbReference type="EC" id="2.7.13.3" evidence="2"/>
<evidence type="ECO:0000259" key="6">
    <source>
        <dbReference type="PROSITE" id="PS50110"/>
    </source>
</evidence>
<dbReference type="Pfam" id="PF00072">
    <property type="entry name" value="Response_reg"/>
    <property type="match status" value="1"/>
</dbReference>
<dbReference type="Pfam" id="PF00512">
    <property type="entry name" value="HisKA"/>
    <property type="match status" value="1"/>
</dbReference>
<comment type="caution">
    <text evidence="9">The sequence shown here is derived from an EMBL/GenBank/DDBJ whole genome shotgun (WGS) entry which is preliminary data.</text>
</comment>
<dbReference type="SMART" id="SM00091">
    <property type="entry name" value="PAS"/>
    <property type="match status" value="2"/>
</dbReference>
<evidence type="ECO:0000313" key="10">
    <source>
        <dbReference type="Proteomes" id="UP001219956"/>
    </source>
</evidence>
<dbReference type="PRINTS" id="PR00344">
    <property type="entry name" value="BCTRLSENSOR"/>
</dbReference>
<dbReference type="Gene3D" id="3.30.565.10">
    <property type="entry name" value="Histidine kinase-like ATPase, C-terminal domain"/>
    <property type="match status" value="1"/>
</dbReference>
<evidence type="ECO:0000256" key="2">
    <source>
        <dbReference type="ARBA" id="ARBA00012438"/>
    </source>
</evidence>
<dbReference type="InterPro" id="IPR036097">
    <property type="entry name" value="HisK_dim/P_sf"/>
</dbReference>
<evidence type="ECO:0000256" key="4">
    <source>
        <dbReference type="PROSITE-ProRule" id="PRU00169"/>
    </source>
</evidence>
<dbReference type="PANTHER" id="PTHR43065:SF42">
    <property type="entry name" value="TWO-COMPONENT SENSOR PPRA"/>
    <property type="match status" value="1"/>
</dbReference>
<dbReference type="InterPro" id="IPR003661">
    <property type="entry name" value="HisK_dim/P_dom"/>
</dbReference>
<dbReference type="InterPro" id="IPR035965">
    <property type="entry name" value="PAS-like_dom_sf"/>
</dbReference>
<dbReference type="PROSITE" id="PS50110">
    <property type="entry name" value="RESPONSE_REGULATORY"/>
    <property type="match status" value="1"/>
</dbReference>
<dbReference type="PROSITE" id="PS50112">
    <property type="entry name" value="PAS"/>
    <property type="match status" value="1"/>
</dbReference>
<dbReference type="PANTHER" id="PTHR43065">
    <property type="entry name" value="SENSOR HISTIDINE KINASE"/>
    <property type="match status" value="1"/>
</dbReference>
<dbReference type="SUPFAM" id="SSF52172">
    <property type="entry name" value="CheY-like"/>
    <property type="match status" value="1"/>
</dbReference>
<keyword evidence="10" id="KW-1185">Reference proteome</keyword>
<dbReference type="InterPro" id="IPR004358">
    <property type="entry name" value="Sig_transdc_His_kin-like_C"/>
</dbReference>
<dbReference type="Pfam" id="PF08448">
    <property type="entry name" value="PAS_4"/>
    <property type="match status" value="1"/>
</dbReference>
<evidence type="ECO:0000259" key="5">
    <source>
        <dbReference type="PROSITE" id="PS50109"/>
    </source>
</evidence>
<feature type="domain" description="PAS" evidence="7">
    <location>
        <begin position="180"/>
        <end position="250"/>
    </location>
</feature>
<dbReference type="SUPFAM" id="SSF47384">
    <property type="entry name" value="Homodimeric domain of signal transducing histidine kinase"/>
    <property type="match status" value="1"/>
</dbReference>
<dbReference type="SUPFAM" id="SSF55785">
    <property type="entry name" value="PYP-like sensor domain (PAS domain)"/>
    <property type="match status" value="1"/>
</dbReference>
<dbReference type="InterPro" id="IPR000700">
    <property type="entry name" value="PAS-assoc_C"/>
</dbReference>
<keyword evidence="3 4" id="KW-0597">Phosphoprotein</keyword>
<dbReference type="CDD" id="cd00130">
    <property type="entry name" value="PAS"/>
    <property type="match status" value="1"/>
</dbReference>
<dbReference type="Gene3D" id="3.40.50.2300">
    <property type="match status" value="1"/>
</dbReference>
<dbReference type="InterPro" id="IPR000014">
    <property type="entry name" value="PAS"/>
</dbReference>
<dbReference type="RefSeq" id="WP_272752003.1">
    <property type="nucleotide sequence ID" value="NZ_JAQQLF010000012.1"/>
</dbReference>
<evidence type="ECO:0000313" key="9">
    <source>
        <dbReference type="EMBL" id="MDC7717696.1"/>
    </source>
</evidence>
<name>A0ABT5IZQ6_9NEIS</name>
<evidence type="ECO:0000256" key="1">
    <source>
        <dbReference type="ARBA" id="ARBA00000085"/>
    </source>
</evidence>
<dbReference type="Pfam" id="PF02518">
    <property type="entry name" value="HATPase_c"/>
    <property type="match status" value="1"/>
</dbReference>
<evidence type="ECO:0000259" key="8">
    <source>
        <dbReference type="PROSITE" id="PS50113"/>
    </source>
</evidence>
<gene>
    <name evidence="9" type="ORF">PQU95_10790</name>
</gene>
<dbReference type="CDD" id="cd00082">
    <property type="entry name" value="HisKA"/>
    <property type="match status" value="1"/>
</dbReference>
<dbReference type="Gene3D" id="3.30.450.20">
    <property type="entry name" value="PAS domain"/>
    <property type="match status" value="2"/>
</dbReference>
<dbReference type="InterPro" id="IPR005467">
    <property type="entry name" value="His_kinase_dom"/>
</dbReference>
<dbReference type="InterPro" id="IPR036890">
    <property type="entry name" value="HATPase_C_sf"/>
</dbReference>
<accession>A0ABT5IZQ6</accession>
<reference evidence="9 10" key="1">
    <citation type="submission" date="2023-01" db="EMBL/GenBank/DDBJ databases">
        <title>Novel species of the genus Vogesella isolated from rivers.</title>
        <authorList>
            <person name="Lu H."/>
        </authorList>
    </citation>
    <scope>NUCLEOTIDE SEQUENCE [LARGE SCALE GENOMIC DNA]</scope>
    <source>
        <strain evidence="9 10">DC21W</strain>
    </source>
</reference>
<evidence type="ECO:0000259" key="7">
    <source>
        <dbReference type="PROSITE" id="PS50112"/>
    </source>
</evidence>
<dbReference type="SMART" id="SM00448">
    <property type="entry name" value="REC"/>
    <property type="match status" value="1"/>
</dbReference>
<dbReference type="SUPFAM" id="SSF55874">
    <property type="entry name" value="ATPase domain of HSP90 chaperone/DNA topoisomerase II/histidine kinase"/>
    <property type="match status" value="1"/>
</dbReference>
<feature type="domain" description="Response regulatory" evidence="6">
    <location>
        <begin position="561"/>
        <end position="673"/>
    </location>
</feature>
<dbReference type="InterPro" id="IPR013656">
    <property type="entry name" value="PAS_4"/>
</dbReference>
<dbReference type="PROSITE" id="PS50109">
    <property type="entry name" value="HIS_KIN"/>
    <property type="match status" value="1"/>
</dbReference>
<dbReference type="Gene3D" id="1.10.287.130">
    <property type="match status" value="1"/>
</dbReference>
<organism evidence="9 10">
    <name type="scientific">Vogesella aquatica</name>
    <dbReference type="NCBI Taxonomy" id="2984206"/>
    <lineage>
        <taxon>Bacteria</taxon>
        <taxon>Pseudomonadati</taxon>
        <taxon>Pseudomonadota</taxon>
        <taxon>Betaproteobacteria</taxon>
        <taxon>Neisseriales</taxon>
        <taxon>Chromobacteriaceae</taxon>
        <taxon>Vogesella</taxon>
    </lineage>
</organism>
<sequence length="679" mass="74403">MLQHSEAGLDSSQRNAMLLYGLDLLDQGVTVFDAQLRLLACNQRFLDLLDFPAELGQVGTPFADYMRYNAYRGEYGPGDPEQQVAERVALAMRFEPHDTERIRPDGSVLRVRGEPLPSGGFIALYTDKTQQQAYERLQQQQKADLESHVRARTAELEAANQRLREAHAANVQITAALQRSEERLRLITDTIPALIAYFDKDHVYRYANKGYSDWFGRRNEHIVGQRIEGALGSKFYAAVVSYVNEALTGKQVTYEYSMEKDDGTHIFARSTLVPEIAPDGEVLGCFVLSFDITEQKQTQSALVQAQKMEAVGQLSGGLAHDFNNMLTVVIGNLAELRRHEQSNTALLGYLDPALQAAERGVALVRRLLTFARQQPLLPSAVDIGALLQDMLQLIRRSLPESIALQSQLPPAPLFAMADPHQLESAILNLVLNARDAMADGGSLQLSASLARLGEREAAEWQLQAGDYVCIEVADTGCGMSPELLLRVFEPFFTTKRFGSGSGLGLAMVYSFARQSGGAVHVSSTPGKGTRFTLRLPHTQPAAQPAGRLNFSGKAGGRERPLTLLVEDNADVRRVVRLQLTSLGYPVLEAESGDEAALMLENIPDIGLLLSDIVMPGTLDGRALAQLARSLLPRIRVVLMSGYDDSGHHASSGFPKLEKPFTPAELAALLDEVMLCPPQA</sequence>
<dbReference type="InterPro" id="IPR011006">
    <property type="entry name" value="CheY-like_superfamily"/>
</dbReference>
<protein>
    <recommendedName>
        <fullName evidence="2">histidine kinase</fullName>
        <ecNumber evidence="2">2.7.13.3</ecNumber>
    </recommendedName>
</protein>
<evidence type="ECO:0000256" key="3">
    <source>
        <dbReference type="ARBA" id="ARBA00022553"/>
    </source>
</evidence>
<feature type="domain" description="PAC" evidence="8">
    <location>
        <begin position="252"/>
        <end position="304"/>
    </location>
</feature>
<dbReference type="PROSITE" id="PS50113">
    <property type="entry name" value="PAC"/>
    <property type="match status" value="1"/>
</dbReference>
<comment type="catalytic activity">
    <reaction evidence="1">
        <text>ATP + protein L-histidine = ADP + protein N-phospho-L-histidine.</text>
        <dbReference type="EC" id="2.7.13.3"/>
    </reaction>
</comment>
<dbReference type="Proteomes" id="UP001219956">
    <property type="component" value="Unassembled WGS sequence"/>
</dbReference>
<dbReference type="EMBL" id="JAQQLF010000012">
    <property type="protein sequence ID" value="MDC7717696.1"/>
    <property type="molecule type" value="Genomic_DNA"/>
</dbReference>
<dbReference type="NCBIfam" id="TIGR00229">
    <property type="entry name" value="sensory_box"/>
    <property type="match status" value="1"/>
</dbReference>